<accession>A0A6P1W081</accession>
<gene>
    <name evidence="2" type="ORF">GJR95_28990</name>
</gene>
<dbReference type="EMBL" id="CP045997">
    <property type="protein sequence ID" value="QHV98793.1"/>
    <property type="molecule type" value="Genomic_DNA"/>
</dbReference>
<dbReference type="AlphaFoldDB" id="A0A6P1W081"/>
<dbReference type="Proteomes" id="UP000464577">
    <property type="component" value="Chromosome"/>
</dbReference>
<organism evidence="2 3">
    <name type="scientific">Spirosoma endbachense</name>
    <dbReference type="NCBI Taxonomy" id="2666025"/>
    <lineage>
        <taxon>Bacteria</taxon>
        <taxon>Pseudomonadati</taxon>
        <taxon>Bacteroidota</taxon>
        <taxon>Cytophagia</taxon>
        <taxon>Cytophagales</taxon>
        <taxon>Cytophagaceae</taxon>
        <taxon>Spirosoma</taxon>
    </lineage>
</organism>
<dbReference type="KEGG" id="senf:GJR95_28990"/>
<dbReference type="Gene3D" id="2.60.40.10">
    <property type="entry name" value="Immunoglobulins"/>
    <property type="match status" value="3"/>
</dbReference>
<proteinExistence type="predicted"/>
<dbReference type="RefSeq" id="WP_162389201.1">
    <property type="nucleotide sequence ID" value="NZ_CP045997.1"/>
</dbReference>
<protein>
    <recommendedName>
        <fullName evidence="4">Ig-like domain-containing protein</fullName>
    </recommendedName>
</protein>
<name>A0A6P1W081_9BACT</name>
<keyword evidence="3" id="KW-1185">Reference proteome</keyword>
<evidence type="ECO:0000313" key="3">
    <source>
        <dbReference type="Proteomes" id="UP000464577"/>
    </source>
</evidence>
<evidence type="ECO:0000256" key="1">
    <source>
        <dbReference type="SAM" id="MobiDB-lite"/>
    </source>
</evidence>
<feature type="region of interest" description="Disordered" evidence="1">
    <location>
        <begin position="1"/>
        <end position="34"/>
    </location>
</feature>
<evidence type="ECO:0008006" key="4">
    <source>
        <dbReference type="Google" id="ProtNLM"/>
    </source>
</evidence>
<evidence type="ECO:0000313" key="2">
    <source>
        <dbReference type="EMBL" id="QHV98793.1"/>
    </source>
</evidence>
<reference evidence="2 3" key="1">
    <citation type="submission" date="2019-11" db="EMBL/GenBank/DDBJ databases">
        <title>Spirosoma endbachense sp. nov., isolated from a natural salt meadow.</title>
        <authorList>
            <person name="Rojas J."/>
            <person name="Ambika Manirajan B."/>
            <person name="Ratering S."/>
            <person name="Suarez C."/>
            <person name="Geissler-Plaum R."/>
            <person name="Schnell S."/>
        </authorList>
    </citation>
    <scope>NUCLEOTIDE SEQUENCE [LARGE SCALE GENOMIC DNA]</scope>
    <source>
        <strain evidence="2 3">I-24</strain>
    </source>
</reference>
<sequence>MNDGAAYCGQNGRRYQPQRDANDCSPTHNQTREEDLGTCGCEAASWESTGAAYCGQNGRRYQPQRDANDCSPTHNQTREEDLGFTCDCKAIPVTPLVRVAPNSFSALTSYTICEDSYVAFGMDRNPAGYTLQWTGPTNAQGPANDNWEINSLLSSQQGIYTYTVTDQNTGCSNSAQVTIAVNPANYLGTIDETSCKLISGWLVDMNCQDRSNQVRILIDDQLVATVMADGVRDDVRRDILGRTTGYNQYGYRWTVPEYLRQGVHSVVVTDIKGNPLNNAQGRSYGVAPPITYVAANDSSYAYRSSVSVCAGSFVALGRDRFPPDYSMRWQGPNGQQGPANQDWYLYHISPTQAGSYTYTYTVTDAYGCTNASTVNMTVNPANYAKSLDELNCTRAAGWIVNTNCSDKATQLLVYINNTLVDSLVTDVARPDARQAVLGNTNGFNLYGFQWTIPENWRIGAYSMTVKDNQGNILFGPATYSIPASPTVHVTDSGLTSLSICPNSSFSLTAEGCPTPINWYTKDAAGGLTYLTTVTPGSPASFSTATTTSYVARCHGYSAGCPDSDDSQTITVYIQSNIPTDPTFNGSSTPSICQGTSVTFASSCPSGQVKWVRYDTPGGSQIGYAIQDELPLGGENPAGEYYMSVECVGTSCAGPARTFTFTVIPKPVFGFAAAGSSPASYSANTTGPVTNQVTICSGGMLTFSGLTLSQSNIGLIEKSFSSGNVTLGGVLLPADRPQNRISSGQMAQGFNQNYGPYATTDANAGTIEQWYTPYVDANDNGQYDEGECLGDRITLQYRILPLAKPTSVSASPASISSPRSVTLNASGCANNTRWEWPTGTYTGATLVTTVNQTTTFGVRCVTEAGCQSDTVAITVKLLNLATPIISASKLAVCGSDTVKLRATGCDNGATVLWSNGMTGSPIVFTPTDTATYYAVCQIDGAQSEHSNTLLINVRPVPTITGARSYTTGQTVSLTATAAEASSYTWQGPNGYTSTGAELRMLGANTSGSYTVTANYTGGGCAPYADVIVTVNGPALQTGEVNQASACQVPY</sequence>
<dbReference type="InterPro" id="IPR013783">
    <property type="entry name" value="Ig-like_fold"/>
</dbReference>